<accession>A0A183U4N6</accession>
<dbReference type="Proteomes" id="UP000050794">
    <property type="component" value="Unassembled WGS sequence"/>
</dbReference>
<reference evidence="1 2" key="2">
    <citation type="submission" date="2018-11" db="EMBL/GenBank/DDBJ databases">
        <authorList>
            <consortium name="Pathogen Informatics"/>
        </authorList>
    </citation>
    <scope>NUCLEOTIDE SEQUENCE [LARGE SCALE GENOMIC DNA]</scope>
</reference>
<dbReference type="EMBL" id="UYWY01004445">
    <property type="protein sequence ID" value="VDM29173.1"/>
    <property type="molecule type" value="Genomic_DNA"/>
</dbReference>
<reference evidence="3" key="1">
    <citation type="submission" date="2016-06" db="UniProtKB">
        <authorList>
            <consortium name="WormBaseParasite"/>
        </authorList>
    </citation>
    <scope>IDENTIFICATION</scope>
</reference>
<evidence type="ECO:0000313" key="2">
    <source>
        <dbReference type="Proteomes" id="UP000050794"/>
    </source>
</evidence>
<evidence type="ECO:0000313" key="1">
    <source>
        <dbReference type="EMBL" id="VDM29173.1"/>
    </source>
</evidence>
<evidence type="ECO:0000313" key="3">
    <source>
        <dbReference type="WBParaSite" id="TCNE_0000345601-mRNA-1"/>
    </source>
</evidence>
<proteinExistence type="predicted"/>
<keyword evidence="2" id="KW-1185">Reference proteome</keyword>
<dbReference type="WBParaSite" id="TCNE_0000345601-mRNA-1">
    <property type="protein sequence ID" value="TCNE_0000345601-mRNA-1"/>
    <property type="gene ID" value="TCNE_0000345601"/>
</dbReference>
<gene>
    <name evidence="1" type="ORF">TCNE_LOCUS3456</name>
</gene>
<sequence length="97" mass="10663">MATSVHNVHPSQIGVVAALGDSFSALIEKRELYHSSDLDMGSFRDNTMYANRNQVGYGASPDDVRMLNSHPQFSFSMGLGGVLKEHITIPSMYLETD</sequence>
<dbReference type="AlphaFoldDB" id="A0A183U4N6"/>
<organism evidence="2 3">
    <name type="scientific">Toxocara canis</name>
    <name type="common">Canine roundworm</name>
    <dbReference type="NCBI Taxonomy" id="6265"/>
    <lineage>
        <taxon>Eukaryota</taxon>
        <taxon>Metazoa</taxon>
        <taxon>Ecdysozoa</taxon>
        <taxon>Nematoda</taxon>
        <taxon>Chromadorea</taxon>
        <taxon>Rhabditida</taxon>
        <taxon>Spirurina</taxon>
        <taxon>Ascaridomorpha</taxon>
        <taxon>Ascaridoidea</taxon>
        <taxon>Toxocaridae</taxon>
        <taxon>Toxocara</taxon>
    </lineage>
</organism>
<name>A0A183U4N6_TOXCA</name>
<protein>
    <submittedName>
        <fullName evidence="3">Triacylglycerol lipase</fullName>
    </submittedName>
</protein>